<evidence type="ECO:0000256" key="3">
    <source>
        <dbReference type="ARBA" id="ARBA00022614"/>
    </source>
</evidence>
<dbReference type="Gene3D" id="3.80.10.10">
    <property type="entry name" value="Ribonuclease Inhibitor"/>
    <property type="match status" value="2"/>
</dbReference>
<keyword evidence="5" id="KW-0677">Repeat</keyword>
<organism evidence="9 10">
    <name type="scientific">Rhipicephalus microplus</name>
    <name type="common">Cattle tick</name>
    <name type="synonym">Boophilus microplus</name>
    <dbReference type="NCBI Taxonomy" id="6941"/>
    <lineage>
        <taxon>Eukaryota</taxon>
        <taxon>Metazoa</taxon>
        <taxon>Ecdysozoa</taxon>
        <taxon>Arthropoda</taxon>
        <taxon>Chelicerata</taxon>
        <taxon>Arachnida</taxon>
        <taxon>Acari</taxon>
        <taxon>Parasitiformes</taxon>
        <taxon>Ixodida</taxon>
        <taxon>Ixodoidea</taxon>
        <taxon>Ixodidae</taxon>
        <taxon>Rhipicephalinae</taxon>
        <taxon>Rhipicephalus</taxon>
        <taxon>Boophilus</taxon>
    </lineage>
</organism>
<evidence type="ECO:0000256" key="8">
    <source>
        <dbReference type="SAM" id="MobiDB-lite"/>
    </source>
</evidence>
<name>A0A9J6DR25_RHIMP</name>
<feature type="compositionally biased region" description="Polar residues" evidence="8">
    <location>
        <begin position="161"/>
        <end position="170"/>
    </location>
</feature>
<evidence type="ECO:0000256" key="5">
    <source>
        <dbReference type="ARBA" id="ARBA00022737"/>
    </source>
</evidence>
<dbReference type="Pfam" id="PF05346">
    <property type="entry name" value="DUF747"/>
    <property type="match status" value="1"/>
</dbReference>
<reference evidence="9" key="1">
    <citation type="journal article" date="2020" name="Cell">
        <title>Large-Scale Comparative Analyses of Tick Genomes Elucidate Their Genetic Diversity and Vector Capacities.</title>
        <authorList>
            <consortium name="Tick Genome and Microbiome Consortium (TIGMIC)"/>
            <person name="Jia N."/>
            <person name="Wang J."/>
            <person name="Shi W."/>
            <person name="Du L."/>
            <person name="Sun Y."/>
            <person name="Zhan W."/>
            <person name="Jiang J.F."/>
            <person name="Wang Q."/>
            <person name="Zhang B."/>
            <person name="Ji P."/>
            <person name="Bell-Sakyi L."/>
            <person name="Cui X.M."/>
            <person name="Yuan T.T."/>
            <person name="Jiang B.G."/>
            <person name="Yang W.F."/>
            <person name="Lam T.T."/>
            <person name="Chang Q.C."/>
            <person name="Ding S.J."/>
            <person name="Wang X.J."/>
            <person name="Zhu J.G."/>
            <person name="Ruan X.D."/>
            <person name="Zhao L."/>
            <person name="Wei J.T."/>
            <person name="Ye R.Z."/>
            <person name="Que T.C."/>
            <person name="Du C.H."/>
            <person name="Zhou Y.H."/>
            <person name="Cheng J.X."/>
            <person name="Dai P.F."/>
            <person name="Guo W.B."/>
            <person name="Han X.H."/>
            <person name="Huang E.J."/>
            <person name="Li L.F."/>
            <person name="Wei W."/>
            <person name="Gao Y.C."/>
            <person name="Liu J.Z."/>
            <person name="Shao H.Z."/>
            <person name="Wang X."/>
            <person name="Wang C.C."/>
            <person name="Yang T.C."/>
            <person name="Huo Q.B."/>
            <person name="Li W."/>
            <person name="Chen H.Y."/>
            <person name="Chen S.E."/>
            <person name="Zhou L.G."/>
            <person name="Ni X.B."/>
            <person name="Tian J.H."/>
            <person name="Sheng Y."/>
            <person name="Liu T."/>
            <person name="Pan Y.S."/>
            <person name="Xia L.Y."/>
            <person name="Li J."/>
            <person name="Zhao F."/>
            <person name="Cao W.C."/>
        </authorList>
    </citation>
    <scope>NUCLEOTIDE SEQUENCE</scope>
    <source>
        <strain evidence="9">Rmic-2018</strain>
    </source>
</reference>
<sequence length="521" mass="57829">MLQATTLSVAINSQNKALLTIMMSNNFVELKGMVFKKFAKNNLFQMACSDVRERFHYVVLLLMVIVQTMREYSWQQEQLLNLLGDCMKVMAAEVLVDWVKHAFVTRFNAISWQVYQEYLASLAYDLASSKLNTPISTASHRGQCAARCPRRHTPVNRTKKWTSTGASTELPTPVVDLSGQELNAESLESRLSDAASSQEDDGQAPRSLLLERNRLDRLPSAALAPLGLRLHTLDVSNNGLTSLGEQLPCPSLRVLLARGNRLNELPKQLPSLLQVLNLSGNQFTTLPDQLTQLAELRHLYMGGNLLTQLPDCVGNMLSLEALYLGGNRLEELPASLGRLWRLHSLGLNGNRLASVPASLADLRSLCSLALHDNRLRTLPPGLVQLGQLVELSLRGNPLVGRFVHDLTYRAPSLRELAARCVIRAGLHKSYEASVYLPASVREYLASAQHCVNPRCGGVYFDSHVERIQFVDFCGKYRLPLLQYLCSAHCSSQLQADSPASPSSVQDPVEEDPDRLRRVLLG</sequence>
<reference evidence="9" key="2">
    <citation type="submission" date="2021-09" db="EMBL/GenBank/DDBJ databases">
        <authorList>
            <person name="Jia N."/>
            <person name="Wang J."/>
            <person name="Shi W."/>
            <person name="Du L."/>
            <person name="Sun Y."/>
            <person name="Zhan W."/>
            <person name="Jiang J."/>
            <person name="Wang Q."/>
            <person name="Zhang B."/>
            <person name="Ji P."/>
            <person name="Sakyi L.B."/>
            <person name="Cui X."/>
            <person name="Yuan T."/>
            <person name="Jiang B."/>
            <person name="Yang W."/>
            <person name="Lam T.T.-Y."/>
            <person name="Chang Q."/>
            <person name="Ding S."/>
            <person name="Wang X."/>
            <person name="Zhu J."/>
            <person name="Ruan X."/>
            <person name="Zhao L."/>
            <person name="Wei J."/>
            <person name="Que T."/>
            <person name="Du C."/>
            <person name="Cheng J."/>
            <person name="Dai P."/>
            <person name="Han X."/>
            <person name="Huang E."/>
            <person name="Gao Y."/>
            <person name="Liu J."/>
            <person name="Shao H."/>
            <person name="Ye R."/>
            <person name="Li L."/>
            <person name="Wei W."/>
            <person name="Wang X."/>
            <person name="Wang C."/>
            <person name="Huo Q."/>
            <person name="Li W."/>
            <person name="Guo W."/>
            <person name="Chen H."/>
            <person name="Chen S."/>
            <person name="Zhou L."/>
            <person name="Zhou L."/>
            <person name="Ni X."/>
            <person name="Tian J."/>
            <person name="Zhou Y."/>
            <person name="Sheng Y."/>
            <person name="Liu T."/>
            <person name="Pan Y."/>
            <person name="Xia L."/>
            <person name="Li J."/>
            <person name="Zhao F."/>
            <person name="Cao W."/>
        </authorList>
    </citation>
    <scope>NUCLEOTIDE SEQUENCE</scope>
    <source>
        <strain evidence="9">Rmic-2018</strain>
        <tissue evidence="9">Larvae</tissue>
    </source>
</reference>
<dbReference type="SMART" id="SM00369">
    <property type="entry name" value="LRR_TYP"/>
    <property type="match status" value="6"/>
</dbReference>
<dbReference type="Pfam" id="PF13855">
    <property type="entry name" value="LRR_8"/>
    <property type="match status" value="2"/>
</dbReference>
<dbReference type="PANTHER" id="PTHR13317:SF4">
    <property type="entry name" value="TRANSMEMBRANE ANTERIOR POSTERIOR TRANSFORMATION PROTEIN 1 HOMOLOG"/>
    <property type="match status" value="1"/>
</dbReference>
<comment type="caution">
    <text evidence="9">The sequence shown here is derived from an EMBL/GenBank/DDBJ whole genome shotgun (WGS) entry which is preliminary data.</text>
</comment>
<keyword evidence="3" id="KW-0433">Leucine-rich repeat</keyword>
<evidence type="ECO:0000256" key="7">
    <source>
        <dbReference type="ARBA" id="ARBA00023136"/>
    </source>
</evidence>
<gene>
    <name evidence="9" type="ORF">HPB51_022433</name>
</gene>
<dbReference type="PANTHER" id="PTHR13317">
    <property type="entry name" value="TRANSMEMBRANE ANTERIOR POSTERIOR TRANSFORMATION PROTEIN 1 HOMOLOG"/>
    <property type="match status" value="1"/>
</dbReference>
<accession>A0A9J6DR25</accession>
<dbReference type="GO" id="GO:0036064">
    <property type="term" value="C:ciliary basal body"/>
    <property type="evidence" value="ECO:0007669"/>
    <property type="project" value="TreeGrafter"/>
</dbReference>
<keyword evidence="4" id="KW-0812">Transmembrane</keyword>
<evidence type="ECO:0000256" key="2">
    <source>
        <dbReference type="ARBA" id="ARBA00008803"/>
    </source>
</evidence>
<evidence type="ECO:0000256" key="1">
    <source>
        <dbReference type="ARBA" id="ARBA00004141"/>
    </source>
</evidence>
<dbReference type="VEuPathDB" id="VectorBase:LOC119172696"/>
<proteinExistence type="inferred from homology"/>
<keyword evidence="7" id="KW-0472">Membrane</keyword>
<keyword evidence="6" id="KW-1133">Transmembrane helix</keyword>
<dbReference type="InterPro" id="IPR001611">
    <property type="entry name" value="Leu-rich_rpt"/>
</dbReference>
<dbReference type="InterPro" id="IPR032675">
    <property type="entry name" value="LRR_dom_sf"/>
</dbReference>
<evidence type="ECO:0000313" key="9">
    <source>
        <dbReference type="EMBL" id="KAH8024314.1"/>
    </source>
</evidence>
<dbReference type="SMART" id="SM00364">
    <property type="entry name" value="LRR_BAC"/>
    <property type="match status" value="6"/>
</dbReference>
<comment type="subcellular location">
    <subcellularLocation>
        <location evidence="1">Membrane</location>
        <topology evidence="1">Multi-pass membrane protein</topology>
    </subcellularLocation>
</comment>
<dbReference type="InterPro" id="IPR008010">
    <property type="entry name" value="Tatp1"/>
</dbReference>
<evidence type="ECO:0000256" key="4">
    <source>
        <dbReference type="ARBA" id="ARBA00022692"/>
    </source>
</evidence>
<dbReference type="GO" id="GO:0045724">
    <property type="term" value="P:positive regulation of cilium assembly"/>
    <property type="evidence" value="ECO:0007669"/>
    <property type="project" value="TreeGrafter"/>
</dbReference>
<feature type="region of interest" description="Disordered" evidence="8">
    <location>
        <begin position="155"/>
        <end position="175"/>
    </location>
</feature>
<dbReference type="PROSITE" id="PS51450">
    <property type="entry name" value="LRR"/>
    <property type="match status" value="2"/>
</dbReference>
<dbReference type="AlphaFoldDB" id="A0A9J6DR25"/>
<dbReference type="EMBL" id="JABSTU010000008">
    <property type="protein sequence ID" value="KAH8024314.1"/>
    <property type="molecule type" value="Genomic_DNA"/>
</dbReference>
<comment type="similarity">
    <text evidence="2">Belongs to the TAPT1 family.</text>
</comment>
<dbReference type="Proteomes" id="UP000821866">
    <property type="component" value="Chromosome 6"/>
</dbReference>
<protein>
    <recommendedName>
        <fullName evidence="11">Leucine-rich repeat-containing protein 58</fullName>
    </recommendedName>
</protein>
<dbReference type="GO" id="GO:0005789">
    <property type="term" value="C:endoplasmic reticulum membrane"/>
    <property type="evidence" value="ECO:0007669"/>
    <property type="project" value="TreeGrafter"/>
</dbReference>
<keyword evidence="10" id="KW-1185">Reference proteome</keyword>
<evidence type="ECO:0000256" key="6">
    <source>
        <dbReference type="ARBA" id="ARBA00022989"/>
    </source>
</evidence>
<dbReference type="InterPro" id="IPR003591">
    <property type="entry name" value="Leu-rich_rpt_typical-subtyp"/>
</dbReference>
<evidence type="ECO:0008006" key="11">
    <source>
        <dbReference type="Google" id="ProtNLM"/>
    </source>
</evidence>
<dbReference type="SUPFAM" id="SSF52058">
    <property type="entry name" value="L domain-like"/>
    <property type="match status" value="1"/>
</dbReference>
<dbReference type="VEuPathDB" id="VectorBase:LOC119172068"/>
<evidence type="ECO:0000313" key="10">
    <source>
        <dbReference type="Proteomes" id="UP000821866"/>
    </source>
</evidence>